<dbReference type="CDD" id="cd00190">
    <property type="entry name" value="Tryp_SPc"/>
    <property type="match status" value="1"/>
</dbReference>
<keyword evidence="3" id="KW-0732">Signal</keyword>
<dbReference type="InterPro" id="IPR001314">
    <property type="entry name" value="Peptidase_S1A"/>
</dbReference>
<dbReference type="Gene3D" id="2.40.10.10">
    <property type="entry name" value="Trypsin-like serine proteases"/>
    <property type="match status" value="2"/>
</dbReference>
<dbReference type="GO" id="GO:0005576">
    <property type="term" value="C:extracellular region"/>
    <property type="evidence" value="ECO:0007669"/>
    <property type="project" value="UniProtKB-SubCell"/>
</dbReference>
<evidence type="ECO:0000313" key="5">
    <source>
        <dbReference type="Proteomes" id="UP001652628"/>
    </source>
</evidence>
<keyword evidence="6" id="KW-0645">Protease</keyword>
<dbReference type="PROSITE" id="PS50240">
    <property type="entry name" value="TRYPSIN_DOM"/>
    <property type="match status" value="1"/>
</dbReference>
<feature type="domain" description="Peptidase S1" evidence="4">
    <location>
        <begin position="38"/>
        <end position="273"/>
    </location>
</feature>
<sequence>MYWVLLLGYLFLGNQQVNAQFLEPNCGYMSPEALQNEGHQAHISESPWMAYLHDSGKFVCGGSLINHRFILTAAHCINNEENLTVRLGEFDSLTGLDCSGSDCIPPSEEFEINLAIRHSDYSRTNRFHDIGLLRLARSVEYKVHIKPICLITNTALQSRIERLQRLVATGWGSGSSGFPSHTLKSIRVTRVDRSECRRRYLVNCRRDQICVSHESGESCSGDSGGPMGHAFRYDGQVVFVQVGIVSYGNPECHSPSVFTDVMRHVAWIKWVVDRHIE</sequence>
<organism evidence="5 6">
    <name type="scientific">Drosophila suzukii</name>
    <name type="common">Spotted-wing drosophila fruit fly</name>
    <dbReference type="NCBI Taxonomy" id="28584"/>
    <lineage>
        <taxon>Eukaryota</taxon>
        <taxon>Metazoa</taxon>
        <taxon>Ecdysozoa</taxon>
        <taxon>Arthropoda</taxon>
        <taxon>Hexapoda</taxon>
        <taxon>Insecta</taxon>
        <taxon>Pterygota</taxon>
        <taxon>Neoptera</taxon>
        <taxon>Endopterygota</taxon>
        <taxon>Diptera</taxon>
        <taxon>Brachycera</taxon>
        <taxon>Muscomorpha</taxon>
        <taxon>Ephydroidea</taxon>
        <taxon>Drosophilidae</taxon>
        <taxon>Drosophila</taxon>
        <taxon>Sophophora</taxon>
    </lineage>
</organism>
<comment type="similarity">
    <text evidence="2">Belongs to the peptidase S1 family. CLIP subfamily.</text>
</comment>
<evidence type="ECO:0000259" key="4">
    <source>
        <dbReference type="PROSITE" id="PS50240"/>
    </source>
</evidence>
<gene>
    <name evidence="6" type="primary">LOC108009407</name>
</gene>
<reference evidence="6" key="1">
    <citation type="submission" date="2025-08" db="UniProtKB">
        <authorList>
            <consortium name="RefSeq"/>
        </authorList>
    </citation>
    <scope>IDENTIFICATION</scope>
</reference>
<evidence type="ECO:0000256" key="3">
    <source>
        <dbReference type="SAM" id="SignalP"/>
    </source>
</evidence>
<dbReference type="Pfam" id="PF00089">
    <property type="entry name" value="Trypsin"/>
    <property type="match status" value="1"/>
</dbReference>
<dbReference type="InterPro" id="IPR043504">
    <property type="entry name" value="Peptidase_S1_PA_chymotrypsin"/>
</dbReference>
<name>A0AB39Z6G0_DROSZ</name>
<proteinExistence type="inferred from homology"/>
<dbReference type="SMART" id="SM00020">
    <property type="entry name" value="Tryp_SPc"/>
    <property type="match status" value="1"/>
</dbReference>
<dbReference type="InterPro" id="IPR009003">
    <property type="entry name" value="Peptidase_S1_PA"/>
</dbReference>
<dbReference type="GO" id="GO:0004252">
    <property type="term" value="F:serine-type endopeptidase activity"/>
    <property type="evidence" value="ECO:0007669"/>
    <property type="project" value="InterPro"/>
</dbReference>
<dbReference type="PROSITE" id="PS00134">
    <property type="entry name" value="TRYPSIN_HIS"/>
    <property type="match status" value="1"/>
</dbReference>
<dbReference type="InterPro" id="IPR051487">
    <property type="entry name" value="Ser/Thr_Proteases_Immune/Dev"/>
</dbReference>
<protein>
    <submittedName>
        <fullName evidence="6">Serine protease grass isoform X1</fullName>
    </submittedName>
</protein>
<keyword evidence="5" id="KW-1185">Reference proteome</keyword>
<dbReference type="GO" id="GO:0006508">
    <property type="term" value="P:proteolysis"/>
    <property type="evidence" value="ECO:0007669"/>
    <property type="project" value="UniProtKB-KW"/>
</dbReference>
<dbReference type="InterPro" id="IPR018114">
    <property type="entry name" value="TRYPSIN_HIS"/>
</dbReference>
<dbReference type="SUPFAM" id="SSF50494">
    <property type="entry name" value="Trypsin-like serine proteases"/>
    <property type="match status" value="1"/>
</dbReference>
<keyword evidence="6" id="KW-0378">Hydrolase</keyword>
<keyword evidence="1" id="KW-1015">Disulfide bond</keyword>
<dbReference type="Proteomes" id="UP001652628">
    <property type="component" value="Chromosome 2R"/>
</dbReference>
<accession>A0AB39Z6G0</accession>
<dbReference type="PANTHER" id="PTHR24256">
    <property type="entry name" value="TRYPTASE-RELATED"/>
    <property type="match status" value="1"/>
</dbReference>
<dbReference type="AlphaFoldDB" id="A0AB39Z6G0"/>
<dbReference type="PRINTS" id="PR00722">
    <property type="entry name" value="CHYMOTRYPSIN"/>
</dbReference>
<feature type="signal peptide" evidence="3">
    <location>
        <begin position="1"/>
        <end position="19"/>
    </location>
</feature>
<dbReference type="GeneID" id="108009407"/>
<evidence type="ECO:0000256" key="2">
    <source>
        <dbReference type="ARBA" id="ARBA00024195"/>
    </source>
</evidence>
<evidence type="ECO:0000313" key="6">
    <source>
        <dbReference type="RefSeq" id="XP_016929216.3"/>
    </source>
</evidence>
<dbReference type="RefSeq" id="XP_016929216.3">
    <property type="nucleotide sequence ID" value="XM_017073727.4"/>
</dbReference>
<dbReference type="InterPro" id="IPR001254">
    <property type="entry name" value="Trypsin_dom"/>
</dbReference>
<feature type="chain" id="PRO_5045669784" evidence="3">
    <location>
        <begin position="20"/>
        <end position="277"/>
    </location>
</feature>
<evidence type="ECO:0000256" key="1">
    <source>
        <dbReference type="ARBA" id="ARBA00023157"/>
    </source>
</evidence>